<gene>
    <name evidence="9" type="ORF">QR680_013370</name>
</gene>
<keyword evidence="4 6" id="KW-0371">Homeobox</keyword>
<dbReference type="SUPFAM" id="SSF50978">
    <property type="entry name" value="WD40 repeat-like"/>
    <property type="match status" value="1"/>
</dbReference>
<reference evidence="9" key="1">
    <citation type="submission" date="2023-06" db="EMBL/GenBank/DDBJ databases">
        <title>Genomic analysis of the entomopathogenic nematode Steinernema hermaphroditum.</title>
        <authorList>
            <person name="Schwarz E.M."/>
            <person name="Heppert J.K."/>
            <person name="Baniya A."/>
            <person name="Schwartz H.T."/>
            <person name="Tan C.-H."/>
            <person name="Antoshechkin I."/>
            <person name="Sternberg P.W."/>
            <person name="Goodrich-Blair H."/>
            <person name="Dillman A.R."/>
        </authorList>
    </citation>
    <scope>NUCLEOTIDE SEQUENCE</scope>
    <source>
        <strain evidence="9">PS9179</strain>
        <tissue evidence="9">Whole animal</tissue>
    </source>
</reference>
<dbReference type="InterPro" id="IPR017970">
    <property type="entry name" value="Homeobox_CS"/>
</dbReference>
<evidence type="ECO:0000256" key="5">
    <source>
        <dbReference type="ARBA" id="ARBA00023242"/>
    </source>
</evidence>
<feature type="domain" description="PBC" evidence="8">
    <location>
        <begin position="1711"/>
        <end position="1899"/>
    </location>
</feature>
<name>A0AA39I6V2_9BILA</name>
<evidence type="ECO:0000256" key="4">
    <source>
        <dbReference type="ARBA" id="ARBA00023155"/>
    </source>
</evidence>
<dbReference type="PROSITE" id="PS51978">
    <property type="entry name" value="PBC"/>
    <property type="match status" value="1"/>
</dbReference>
<dbReference type="GO" id="GO:0000149">
    <property type="term" value="F:SNARE binding"/>
    <property type="evidence" value="ECO:0007669"/>
    <property type="project" value="TreeGrafter"/>
</dbReference>
<dbReference type="PROSITE" id="PS50071">
    <property type="entry name" value="HOMEOBOX_2"/>
    <property type="match status" value="1"/>
</dbReference>
<comment type="caution">
    <text evidence="9">The sequence shown here is derived from an EMBL/GenBank/DDBJ whole genome shotgun (WGS) entry which is preliminary data.</text>
</comment>
<evidence type="ECO:0000313" key="9">
    <source>
        <dbReference type="EMBL" id="KAK0418106.1"/>
    </source>
</evidence>
<proteinExistence type="inferred from homology"/>
<evidence type="ECO:0000256" key="1">
    <source>
        <dbReference type="ARBA" id="ARBA00004123"/>
    </source>
</evidence>
<dbReference type="Gene3D" id="1.10.10.60">
    <property type="entry name" value="Homeodomain-like"/>
    <property type="match status" value="1"/>
</dbReference>
<protein>
    <recommendedName>
        <fullName evidence="11">Homeobox domain-containing protein</fullName>
    </recommendedName>
</protein>
<evidence type="ECO:0000259" key="8">
    <source>
        <dbReference type="PROSITE" id="PS51978"/>
    </source>
</evidence>
<dbReference type="SMART" id="SM00389">
    <property type="entry name" value="HOX"/>
    <property type="match status" value="1"/>
</dbReference>
<dbReference type="EMBL" id="JAUCMV010000002">
    <property type="protein sequence ID" value="KAK0418106.1"/>
    <property type="molecule type" value="Genomic_DNA"/>
</dbReference>
<dbReference type="GO" id="GO:0006890">
    <property type="term" value="P:retrograde vesicle-mediated transport, Golgi to endoplasmic reticulum"/>
    <property type="evidence" value="ECO:0007669"/>
    <property type="project" value="TreeGrafter"/>
</dbReference>
<dbReference type="PANTHER" id="PTHR15922:SF2">
    <property type="entry name" value="NBAS SUBUNIT OF NRZ TETHERING COMPLEX"/>
    <property type="match status" value="1"/>
</dbReference>
<dbReference type="InterPro" id="IPR001356">
    <property type="entry name" value="HD"/>
</dbReference>
<dbReference type="SUPFAM" id="SSF46689">
    <property type="entry name" value="Homeodomain-like"/>
    <property type="match status" value="1"/>
</dbReference>
<dbReference type="PROSITE" id="PS00027">
    <property type="entry name" value="HOMEOBOX_1"/>
    <property type="match status" value="1"/>
</dbReference>
<dbReference type="Pfam" id="PF03792">
    <property type="entry name" value="PBC"/>
    <property type="match status" value="1"/>
</dbReference>
<dbReference type="InterPro" id="IPR008422">
    <property type="entry name" value="KN_HD"/>
</dbReference>
<feature type="domain" description="Homeobox" evidence="7">
    <location>
        <begin position="1898"/>
        <end position="1961"/>
    </location>
</feature>
<dbReference type="InterPro" id="IPR036322">
    <property type="entry name" value="WD40_repeat_dom_sf"/>
</dbReference>
<evidence type="ECO:0008006" key="11">
    <source>
        <dbReference type="Google" id="ProtNLM"/>
    </source>
</evidence>
<evidence type="ECO:0000256" key="2">
    <source>
        <dbReference type="ARBA" id="ARBA00007601"/>
    </source>
</evidence>
<comment type="similarity">
    <text evidence="2">Belongs to the TALE/PBX homeobox family.</text>
</comment>
<organism evidence="9 10">
    <name type="scientific">Steinernema hermaphroditum</name>
    <dbReference type="NCBI Taxonomy" id="289476"/>
    <lineage>
        <taxon>Eukaryota</taxon>
        <taxon>Metazoa</taxon>
        <taxon>Ecdysozoa</taxon>
        <taxon>Nematoda</taxon>
        <taxon>Chromadorea</taxon>
        <taxon>Rhabditida</taxon>
        <taxon>Tylenchina</taxon>
        <taxon>Panagrolaimomorpha</taxon>
        <taxon>Strongyloidoidea</taxon>
        <taxon>Steinernematidae</taxon>
        <taxon>Steinernema</taxon>
    </lineage>
</organism>
<dbReference type="GO" id="GO:0003677">
    <property type="term" value="F:DNA binding"/>
    <property type="evidence" value="ECO:0007669"/>
    <property type="project" value="UniProtKB-UniRule"/>
</dbReference>
<accession>A0AA39I6V2</accession>
<dbReference type="InterPro" id="IPR005542">
    <property type="entry name" value="PBX_PBC_dom"/>
</dbReference>
<keyword evidence="3 6" id="KW-0238">DNA-binding</keyword>
<evidence type="ECO:0000256" key="3">
    <source>
        <dbReference type="ARBA" id="ARBA00023125"/>
    </source>
</evidence>
<dbReference type="Pfam" id="PF05920">
    <property type="entry name" value="Homeobox_KN"/>
    <property type="match status" value="1"/>
</dbReference>
<keyword evidence="10" id="KW-1185">Reference proteome</keyword>
<keyword evidence="5 6" id="KW-0539">Nucleus</keyword>
<sequence>MSLKSRGKILREKNKLLEWSSTVSIESPDLRLLFDEIASYLEQKSSCQIAVSDREGTLALMGPDRELRLYSLEDGELTLKLKVKVLGDSLPEWCILQWTQSQTLLVSTRSSAVIDIFDANGSYCYSIKECSTAESRFQPSSVISHMQTTPTSDGNDASKYPETLYVMQFDSTFSAFKLGRLSGYEPLFSVNLGLQLCTSFFFSSSNHILLVTSRYRLEDNFSDSTVIDPTSMGINAFRVIDSEPFVADFRAMRPNTSEWRDWIPFLAKKVAVVSTTSVNPNETLLAAVTSVGDLFIFSLPAMRVTTAVCAFQIDPMYRPTQVCWMNDQEMCVMTKSGVSISESHNTICQSLSNRNSTDLFSAGASIFSAKDVIFTLEAFSTVDSKVPESSTVMAKEDKAWLAARLGLTTLYGYVKVLFDMAAGQPAEEVKNAAVDLHSRFILHEMRNITFDDSLQQKLRKREYDQALQLSMEFGEDADIIYKQMWIDRPSNYSPAFIMKSLKNITDTSFVFNECCSNPNRSATIQKILLELLQSLEDRVDHAERCTIAHYKRVWDIFMSSEEPNVDSYLHYKNKSLLHIAYSVSQDFDAELLQRLLTKNFRVLEPYLMRIISLIPESINPRSYEVFLPHNTSRPFENILNNSESHNGYDYLESNDDECVASLNFEISEDFELEELAPEKWFEQRVFMVDRDSGNVDIMGRLIEVGIDRGFTKLRELLTEVGFYRDLVLFCGTVSMSLESFAVTPLKQIIILLGKHLTEMDVCANIGRLVALFEHFKKQGRTEDVSADVVDLVALFSSRSLKLLEIVREQYRKYISEDALVRCFCLFESTGAPLISKAKRLGIASDLIAVLEIFSEHSFNPRFEQLHKSLDSEVLSEQTITQFFSAARTSTTDDWIRLRDDAFKVRKLVYEEILDRSTILRLLAMKMLHLGNEKDDYSSTNCPIDVVLSFNPKAVSENKLGAAESIAVLIDLSRDFWNCAQPDVNDPNLRRARKVLEIVPENFMTSHLREYIRQLDVVDWALRLGCTKLPVVIRLADPLELLTECVQINSNYKQVKACADLGALLGIPNNKAVAMELCAEQALKAHDEKILAKYVERLVVSAKGLRNIYNVCIDILKSPYLKNMRNELISCALLNCPPDELALTLKLVDEIHELEVAEQSSSTSSDEENDLADGSIVCDAMYSSPELYFRYRPGEQKKEPVKYSKNLPRLARRYLHQSVTVAASIMAQAGDQSRPWTDNYEVLRYSQALNQAVEAGVPVRVIESLTVNSTVKAFLKEDRSNATPLERIINSGCDRSRFMEDPKYRMESLIGLAMTNDELELDDCIQVAQKFSHPLWPIYASFVEHLLTDSGMDLPDIAAVFAKKPEMIESCHKGNASSWHNMLRTTVATSIDLNSIEWLRLYVSLFGKDQPEGAFSRVLEQMIAFLPSSAVVDWQGLFAGRVDCLETVVVAMALHTEHVGRVVHIMKQLPNGTVACEDASKRLLGKTLQNSTDRQKCETLQKCFELLEHDASGVMELLAALDEKTEKRFVDEVLGVWESNSETDDLRRLLQDKQRVLLTPTPPYASEFAESSHGFQDFSFFNTGANESSTTMRRRYKGSGGLCYTRDHNCLDSNSRAPFGRRRCSPSRKVATLGHGSWFRRTQRTEKGAEVEVVVDTPRFTTDVAEALESFVANLWDEIGSLPHENYESANWGDLSTKGLLRPEGAMGDVKPEGYDLSYLVHLVATVCAEKVDPHDEYNYQFIMQKSNELAAHRMSGALFSVLCDQKEKIANSRPSTALLESAENRELARLDNMLTAEGIIAKEALEAICPQEDASEYRSRLEAIKKVYEQEMCDYEKQSANFKSTLTQLLEQHKRIRPITEGDAAKTMLLVDQKALSIATHIKQWACEAVMSLKGRLCDARRKRRNFTKQSVDILNQYFFANLENPYPSEEVKEELARMCNITTNQVSNWFGNKRIRYKKALAKNKVQDATNFVPHPPPTNAIPFNFYNPMMPYGVPGLAPPHL</sequence>
<dbReference type="GO" id="GO:0005634">
    <property type="term" value="C:nucleus"/>
    <property type="evidence" value="ECO:0007669"/>
    <property type="project" value="UniProtKB-SubCell"/>
</dbReference>
<evidence type="ECO:0000259" key="7">
    <source>
        <dbReference type="PROSITE" id="PS50071"/>
    </source>
</evidence>
<dbReference type="GO" id="GO:0000981">
    <property type="term" value="F:DNA-binding transcription factor activity, RNA polymerase II-specific"/>
    <property type="evidence" value="ECO:0007669"/>
    <property type="project" value="InterPro"/>
</dbReference>
<dbReference type="InterPro" id="IPR009057">
    <property type="entry name" value="Homeodomain-like_sf"/>
</dbReference>
<dbReference type="GO" id="GO:0070939">
    <property type="term" value="C:Dsl1/NZR complex"/>
    <property type="evidence" value="ECO:0007669"/>
    <property type="project" value="TreeGrafter"/>
</dbReference>
<dbReference type="PANTHER" id="PTHR15922">
    <property type="entry name" value="NEUROBLASTOMA-AMPLIFIED SEQUENCE"/>
    <property type="match status" value="1"/>
</dbReference>
<evidence type="ECO:0000313" key="10">
    <source>
        <dbReference type="Proteomes" id="UP001175271"/>
    </source>
</evidence>
<feature type="DNA-binding region" description="Homeobox" evidence="6">
    <location>
        <begin position="1900"/>
        <end position="1962"/>
    </location>
</feature>
<dbReference type="CDD" id="cd00086">
    <property type="entry name" value="homeodomain"/>
    <property type="match status" value="1"/>
</dbReference>
<evidence type="ECO:0000256" key="6">
    <source>
        <dbReference type="PROSITE-ProRule" id="PRU00108"/>
    </source>
</evidence>
<dbReference type="Proteomes" id="UP001175271">
    <property type="component" value="Unassembled WGS sequence"/>
</dbReference>
<comment type="subcellular location">
    <subcellularLocation>
        <location evidence="1 6">Nucleus</location>
    </subcellularLocation>
</comment>